<keyword evidence="1" id="KW-0812">Transmembrane</keyword>
<feature type="transmembrane region" description="Helical" evidence="1">
    <location>
        <begin position="38"/>
        <end position="56"/>
    </location>
</feature>
<name>A0ABQ4N8K8_9BACL</name>
<gene>
    <name evidence="2" type="ORF">PACILC2_28460</name>
</gene>
<comment type="caution">
    <text evidence="2">The sequence shown here is derived from an EMBL/GenBank/DDBJ whole genome shotgun (WGS) entry which is preliminary data.</text>
</comment>
<proteinExistence type="predicted"/>
<dbReference type="EMBL" id="BOVJ01000088">
    <property type="protein sequence ID" value="GIQ64278.1"/>
    <property type="molecule type" value="Genomic_DNA"/>
</dbReference>
<sequence length="134" mass="15372">MLLISYIGFAMSQTAIIALYRMNQHNVEIIPYTKNVYIVQIVSAIVICIIAAYIRINKGGFSFIDRDGRRRTKIFIKDNFRILIAVVVSILIFIIANIWILLSENPPYYTISLGLLVALLFLIYLSIKKDELDD</sequence>
<dbReference type="Proteomes" id="UP000680304">
    <property type="component" value="Unassembled WGS sequence"/>
</dbReference>
<reference evidence="2 3" key="1">
    <citation type="submission" date="2021-04" db="EMBL/GenBank/DDBJ databases">
        <title>Draft genome sequence of Paenibacillus cisolokensis, LC2-13A.</title>
        <authorList>
            <person name="Uke A."/>
            <person name="Chhe C."/>
            <person name="Baramee S."/>
            <person name="Kosugi A."/>
        </authorList>
    </citation>
    <scope>NUCLEOTIDE SEQUENCE [LARGE SCALE GENOMIC DNA]</scope>
    <source>
        <strain evidence="2 3">LC2-13A</strain>
    </source>
</reference>
<keyword evidence="1" id="KW-0472">Membrane</keyword>
<keyword evidence="1" id="KW-1133">Transmembrane helix</keyword>
<evidence type="ECO:0000313" key="2">
    <source>
        <dbReference type="EMBL" id="GIQ64278.1"/>
    </source>
</evidence>
<protein>
    <submittedName>
        <fullName evidence="2">Uncharacterized protein</fullName>
    </submittedName>
</protein>
<evidence type="ECO:0000313" key="3">
    <source>
        <dbReference type="Proteomes" id="UP000680304"/>
    </source>
</evidence>
<keyword evidence="3" id="KW-1185">Reference proteome</keyword>
<organism evidence="2 3">
    <name type="scientific">Paenibacillus cisolokensis</name>
    <dbReference type="NCBI Taxonomy" id="1658519"/>
    <lineage>
        <taxon>Bacteria</taxon>
        <taxon>Bacillati</taxon>
        <taxon>Bacillota</taxon>
        <taxon>Bacilli</taxon>
        <taxon>Bacillales</taxon>
        <taxon>Paenibacillaceae</taxon>
        <taxon>Paenibacillus</taxon>
    </lineage>
</organism>
<feature type="transmembrane region" description="Helical" evidence="1">
    <location>
        <begin position="80"/>
        <end position="102"/>
    </location>
</feature>
<accession>A0ABQ4N8K8</accession>
<evidence type="ECO:0000256" key="1">
    <source>
        <dbReference type="SAM" id="Phobius"/>
    </source>
</evidence>
<feature type="transmembrane region" description="Helical" evidence="1">
    <location>
        <begin position="108"/>
        <end position="127"/>
    </location>
</feature>